<dbReference type="InterPro" id="IPR031924">
    <property type="entry name" value="GH115"/>
</dbReference>
<dbReference type="AlphaFoldDB" id="A0A1K0HFY6"/>
<evidence type="ECO:0000313" key="5">
    <source>
        <dbReference type="EMBL" id="SAM86249.1"/>
    </source>
</evidence>
<dbReference type="PANTHER" id="PTHR37842">
    <property type="match status" value="1"/>
</dbReference>
<dbReference type="InterPro" id="IPR041437">
    <property type="entry name" value="GH115_C"/>
</dbReference>
<dbReference type="Gene3D" id="1.20.58.2150">
    <property type="match status" value="1"/>
</dbReference>
<evidence type="ECO:0000256" key="3">
    <source>
        <dbReference type="SAM" id="SignalP"/>
    </source>
</evidence>
<protein>
    <recommendedName>
        <fullName evidence="4">Gylcosyl hydrolase 115 C-terminal domain-containing protein</fullName>
    </recommendedName>
</protein>
<dbReference type="InterPro" id="IPR042301">
    <property type="entry name" value="GH115_sf"/>
</dbReference>
<evidence type="ECO:0000256" key="1">
    <source>
        <dbReference type="ARBA" id="ARBA00022801"/>
    </source>
</evidence>
<dbReference type="EMBL" id="LT558137">
    <property type="protein sequence ID" value="SAM86249.1"/>
    <property type="molecule type" value="Genomic_DNA"/>
</dbReference>
<evidence type="ECO:0000313" key="8">
    <source>
        <dbReference type="Proteomes" id="UP000658997"/>
    </source>
</evidence>
<name>A0A1K0HFY6_9BASI</name>
<feature type="domain" description="Gylcosyl hydrolase 115 C-terminal" evidence="4">
    <location>
        <begin position="933"/>
        <end position="1112"/>
    </location>
</feature>
<dbReference type="Proteomes" id="UP000658997">
    <property type="component" value="Unassembled WGS sequence"/>
</dbReference>
<dbReference type="PANTHER" id="PTHR37842:SF2">
    <property type="entry name" value="GYLCOSYL HYDROLASE 115 C-TERMINAL DOMAIN-CONTAINING PROTEIN"/>
    <property type="match status" value="1"/>
</dbReference>
<reference evidence="5" key="1">
    <citation type="submission" date="2016-04" db="EMBL/GenBank/DDBJ databases">
        <authorList>
            <person name="Evans L.H."/>
            <person name="Alamgir A."/>
            <person name="Owens N."/>
            <person name="Weber N.D."/>
            <person name="Virtaneva K."/>
            <person name="Barbian K."/>
            <person name="Babar A."/>
            <person name="Rosenke K."/>
        </authorList>
    </citation>
    <scope>NUCLEOTIDE SEQUENCE</scope>
    <source>
        <strain evidence="5">UB2112</strain>
    </source>
</reference>
<dbReference type="Gene3D" id="3.30.379.10">
    <property type="entry name" value="Chitobiase/beta-hexosaminidase domain 2-like"/>
    <property type="match status" value="1"/>
</dbReference>
<dbReference type="Pfam" id="PF15979">
    <property type="entry name" value="Glyco_hydro_115"/>
    <property type="match status" value="1"/>
</dbReference>
<reference evidence="7" key="2">
    <citation type="submission" date="2016-04" db="EMBL/GenBank/DDBJ databases">
        <authorList>
            <person name="Guldener U."/>
            <person name="Guldener U."/>
        </authorList>
    </citation>
    <scope>NUCLEOTIDE SEQUENCE [LARGE SCALE GENOMIC DNA]</scope>
    <source>
        <strain evidence="7">UB2112</strain>
    </source>
</reference>
<evidence type="ECO:0000313" key="7">
    <source>
        <dbReference type="Proteomes" id="UP000179920"/>
    </source>
</evidence>
<organism evidence="5 7">
    <name type="scientific">Ustilago bromivora</name>
    <dbReference type="NCBI Taxonomy" id="307758"/>
    <lineage>
        <taxon>Eukaryota</taxon>
        <taxon>Fungi</taxon>
        <taxon>Dikarya</taxon>
        <taxon>Basidiomycota</taxon>
        <taxon>Ustilaginomycotina</taxon>
        <taxon>Ustilaginomycetes</taxon>
        <taxon>Ustilaginales</taxon>
        <taxon>Ustilaginaceae</taxon>
        <taxon>Ustilago</taxon>
    </lineage>
</organism>
<dbReference type="Gene3D" id="2.60.120.1620">
    <property type="match status" value="1"/>
</dbReference>
<dbReference type="GO" id="GO:0016787">
    <property type="term" value="F:hydrolase activity"/>
    <property type="evidence" value="ECO:0007669"/>
    <property type="project" value="UniProtKB-KW"/>
</dbReference>
<evidence type="ECO:0000256" key="2">
    <source>
        <dbReference type="SAM" id="MobiDB-lite"/>
    </source>
</evidence>
<accession>A0A1K0HFY6</accession>
<dbReference type="OrthoDB" id="4849794at2759"/>
<evidence type="ECO:0000259" key="4">
    <source>
        <dbReference type="Pfam" id="PF17829"/>
    </source>
</evidence>
<feature type="chain" id="PRO_5038296018" description="Gylcosyl hydrolase 115 C-terminal domain-containing protein" evidence="3">
    <location>
        <begin position="22"/>
        <end position="1128"/>
    </location>
</feature>
<feature type="signal peptide" evidence="3">
    <location>
        <begin position="1"/>
        <end position="21"/>
    </location>
</feature>
<keyword evidence="3" id="KW-0732">Signal</keyword>
<proteinExistence type="predicted"/>
<keyword evidence="8" id="KW-1185">Reference proteome</keyword>
<evidence type="ECO:0000313" key="6">
    <source>
        <dbReference type="EMBL" id="SYW80125.1"/>
    </source>
</evidence>
<dbReference type="InterPro" id="IPR029018">
    <property type="entry name" value="Hex-like_dom2"/>
</dbReference>
<keyword evidence="1" id="KW-0378">Hydrolase</keyword>
<sequence length="1128" mass="123376">MPSLTLWTLLLVGLSATFTLANYTAASSSVCLETSSSGSVNGSKGYLIAQAGETTEILTSRDDAPVAHHAALSFAADLMQMVPSSNVLVCNVTAASMKMSTQQQQGKERTVLVGTDGSSLMREFASMDTNVGREADKVRGQWESWSSTLLGAQGLVLLGSDKRGAAYALYTLSEELGVSPWKWFADVNPTQSHDAVYYSPSNASTEGQQGSFGSTSCSHGPPLVKYRGIFLNDGAPALTNWARTHFKGPFPPENAPQCFNDAMYAHVFELLLRLKANLIWPAMWSDSFAVAGLPDLPGKGVNGTGAAGPNQLLADRMGIVFGTSHQEPMARNTPEWNTWYQGPWDYTTNPDNITTYWEYGVERAQGLDTMFTMSMRGNGDKALDGANIELLENIMAKQKSLLPHDDAKNASKVTVPMIICLYTEVQGYYNEGLKVDDDITLLWADDNFGFIRRIPTEEEKKTRSGGAGLYYHADYVGPPRSYKWINTVNLVNAWEQLNVAFLNDQTEIFILNVGDLKPVEVPIHFTLNMAYDNTGFRHASNVTTWLDTWAAKTFGMGPNNEHLKVAEVVRGYSWLNSRIKPEIVNSTTWSVVSHAEAESVLSHWNRLVSIVEDDLMPYFHNSPNWHAFYQLVTYPTLASANLNKMHIAVGRNNLAGAQSKNSANHWARLARSLFKHDQELTQAYHSLGNGKWQHMMSQPHMGSQCWQQPMRDMLEPLAFMQVEDEEWPNTALGSNLRVSVDGSMGAWPGDNQYNCKDGYNCPDPNLRVLGKYDGDQSRRVSVGAGDSNPFSFSATTNVTWLSVEHRLATLDSLPSSMGNSSSQHQQRDFIFEDGARFLQKRKNGGFNAGGNFDDEFEVSLHVDLSKLGEYDCADVSSAMERMQTGKVYINTTSTAAGQYVGMSALTNVTVSLTVDPCTAKSASKGTFIGSPADQSVSMLAAHATNEPAREANATPTYIETLPDYGLIGSGVTVLPPTADSIPVGAGPSLSFDFFIPPSSSKASDNGTTSFNVTSWLAPIMNYRDKRPLKYVLELDNDPPSRTEVTPVPENITPGTNSADWGNVVSANIRKVTTELKAKSNGGVSGEHTVRWWPLEPGLVLEKVVVEPKGMMSTLTSLGMPESGRAGMI</sequence>
<dbReference type="Pfam" id="PF17829">
    <property type="entry name" value="GH115_C"/>
    <property type="match status" value="1"/>
</dbReference>
<dbReference type="Proteomes" id="UP000179920">
    <property type="component" value="Chromosome XXI"/>
</dbReference>
<gene>
    <name evidence="6" type="ORF">UBRO2_03393</name>
    <name evidence="5" type="ORF">UBRO_08685</name>
</gene>
<reference evidence="6" key="3">
    <citation type="submission" date="2018-08" db="EMBL/GenBank/DDBJ databases">
        <authorList>
            <person name="Guldener U."/>
        </authorList>
    </citation>
    <scope>NUCLEOTIDE SEQUENCE</scope>
    <source>
        <strain evidence="6">UB2</strain>
    </source>
</reference>
<dbReference type="EMBL" id="ULHB01000063">
    <property type="protein sequence ID" value="SYW80125.1"/>
    <property type="molecule type" value="Genomic_DNA"/>
</dbReference>
<feature type="region of interest" description="Disordered" evidence="2">
    <location>
        <begin position="1038"/>
        <end position="1058"/>
    </location>
</feature>
<dbReference type="Gene3D" id="3.20.20.520">
    <property type="entry name" value="Glycosyl hydrolase family 115"/>
    <property type="match status" value="1"/>
</dbReference>